<dbReference type="InterPro" id="IPR016169">
    <property type="entry name" value="FAD-bd_PCMH_sub2"/>
</dbReference>
<feature type="signal peptide" evidence="3">
    <location>
        <begin position="1"/>
        <end position="17"/>
    </location>
</feature>
<gene>
    <name evidence="5" type="ORF">TARUN_8402</name>
</gene>
<dbReference type="Pfam" id="PF08031">
    <property type="entry name" value="BBE"/>
    <property type="match status" value="1"/>
</dbReference>
<dbReference type="EMBL" id="PXOA01000597">
    <property type="protein sequence ID" value="RFU73857.1"/>
    <property type="molecule type" value="Genomic_DNA"/>
</dbReference>
<evidence type="ECO:0000259" key="4">
    <source>
        <dbReference type="PROSITE" id="PS51387"/>
    </source>
</evidence>
<sequence>MSLHKVALLGLASVGNAALAIPRDVLRYTPQATASCRVLPGDAAWPKASDWAQLNKTINGHLITAVPMASACHNAPFNNYNATFCTQIQGAWNETKLFHINQPAEFLSMYFENYTCDPFTARSKPCDLGNYASYVINVTGAADVQAGIAFAKKNNVRLVIKNTGHDYLGKSTGKGALSLWTHNLKSTQFIPNYNAPYYQGPAIKLGAGVEGFEAYAAANLTGNRIVGGSCPTVGIAGGYSQGGGHSMLASSYGLGADNVLEWEVVTPDGSHVIATPTQYSDLYWAISGGGGGTYGVVLSMTSRLHKDSIVGGASLIFDDSKVGNAAFWKAVGAFHTLLPDFVDTGNSVTYTLTNTEFLSWGITMPGADMDKVNALMKPFLDDLTSRGIDYQYQPHVAANFYEHYSFYLGPLPEGFADYAPFTGSRILPRDLLLDPQHNPIVMDALRNASLSDGYSPLACQALNVSSQFHSDNAVHPAWRTAMSVCLTPGNWDPKATPAQMNARQNYAANVLQPMLDAATPGGGVYLNEANYKQQNWQEAFHGSNYARLLQIKKKYDPDSLFYANTAVGSDAWYLDSNNRLCRSS</sequence>
<dbReference type="GO" id="GO:0071949">
    <property type="term" value="F:FAD binding"/>
    <property type="evidence" value="ECO:0007669"/>
    <property type="project" value="InterPro"/>
</dbReference>
<dbReference type="PANTHER" id="PTHR13878">
    <property type="entry name" value="GULONOLACTONE OXIDASE"/>
    <property type="match status" value="1"/>
</dbReference>
<proteinExistence type="inferred from homology"/>
<keyword evidence="2" id="KW-0560">Oxidoreductase</keyword>
<reference evidence="5 6" key="1">
    <citation type="journal article" date="2018" name="PLoS Pathog.">
        <title>Evolution of structural diversity of trichothecenes, a family of toxins produced by plant pathogenic and entomopathogenic fungi.</title>
        <authorList>
            <person name="Proctor R.H."/>
            <person name="McCormick S.P."/>
            <person name="Kim H.S."/>
            <person name="Cardoza R.E."/>
            <person name="Stanley A.M."/>
            <person name="Lindo L."/>
            <person name="Kelly A."/>
            <person name="Brown D.W."/>
            <person name="Lee T."/>
            <person name="Vaughan M.M."/>
            <person name="Alexander N.J."/>
            <person name="Busman M."/>
            <person name="Gutierrez S."/>
        </authorList>
    </citation>
    <scope>NUCLEOTIDE SEQUENCE [LARGE SCALE GENOMIC DNA]</scope>
    <source>
        <strain evidence="5 6">IBT 40837</strain>
    </source>
</reference>
<evidence type="ECO:0000256" key="1">
    <source>
        <dbReference type="ARBA" id="ARBA00005466"/>
    </source>
</evidence>
<dbReference type="InterPro" id="IPR050432">
    <property type="entry name" value="FAD-linked_Oxidoreductases_BP"/>
</dbReference>
<protein>
    <submittedName>
        <fullName evidence="5">Fad-dependent isoamyl alcohol oxidase</fullName>
    </submittedName>
</protein>
<dbReference type="InterPro" id="IPR036318">
    <property type="entry name" value="FAD-bd_PCMH-like_sf"/>
</dbReference>
<dbReference type="InterPro" id="IPR006094">
    <property type="entry name" value="Oxid_FAD_bind_N"/>
</dbReference>
<comment type="similarity">
    <text evidence="1">Belongs to the oxygen-dependent FAD-linked oxidoreductase family.</text>
</comment>
<accession>A0A395NDG6</accession>
<evidence type="ECO:0000313" key="5">
    <source>
        <dbReference type="EMBL" id="RFU73857.1"/>
    </source>
</evidence>
<comment type="caution">
    <text evidence="5">The sequence shown here is derived from an EMBL/GenBank/DDBJ whole genome shotgun (WGS) entry which is preliminary data.</text>
</comment>
<dbReference type="PROSITE" id="PS51387">
    <property type="entry name" value="FAD_PCMH"/>
    <property type="match status" value="1"/>
</dbReference>
<feature type="domain" description="FAD-binding PCMH-type" evidence="4">
    <location>
        <begin position="128"/>
        <end position="307"/>
    </location>
</feature>
<dbReference type="InterPro" id="IPR016166">
    <property type="entry name" value="FAD-bd_PCMH"/>
</dbReference>
<dbReference type="OrthoDB" id="9983560at2759"/>
<dbReference type="PANTHER" id="PTHR13878:SF91">
    <property type="entry name" value="FAD BINDING DOMAIN PROTEIN (AFU_ORTHOLOGUE AFUA_6G12070)-RELATED"/>
    <property type="match status" value="1"/>
</dbReference>
<dbReference type="Gene3D" id="3.30.465.10">
    <property type="match status" value="2"/>
</dbReference>
<dbReference type="AlphaFoldDB" id="A0A395NDG6"/>
<evidence type="ECO:0000256" key="2">
    <source>
        <dbReference type="ARBA" id="ARBA00023002"/>
    </source>
</evidence>
<dbReference type="STRING" id="490622.A0A395NDG6"/>
<name>A0A395NDG6_TRIAR</name>
<dbReference type="SUPFAM" id="SSF56176">
    <property type="entry name" value="FAD-binding/transporter-associated domain-like"/>
    <property type="match status" value="1"/>
</dbReference>
<organism evidence="5 6">
    <name type="scientific">Trichoderma arundinaceum</name>
    <dbReference type="NCBI Taxonomy" id="490622"/>
    <lineage>
        <taxon>Eukaryota</taxon>
        <taxon>Fungi</taxon>
        <taxon>Dikarya</taxon>
        <taxon>Ascomycota</taxon>
        <taxon>Pezizomycotina</taxon>
        <taxon>Sordariomycetes</taxon>
        <taxon>Hypocreomycetidae</taxon>
        <taxon>Hypocreales</taxon>
        <taxon>Hypocreaceae</taxon>
        <taxon>Trichoderma</taxon>
    </lineage>
</organism>
<dbReference type="Proteomes" id="UP000266272">
    <property type="component" value="Unassembled WGS sequence"/>
</dbReference>
<dbReference type="GO" id="GO:0016491">
    <property type="term" value="F:oxidoreductase activity"/>
    <property type="evidence" value="ECO:0007669"/>
    <property type="project" value="UniProtKB-KW"/>
</dbReference>
<dbReference type="InterPro" id="IPR012951">
    <property type="entry name" value="BBE"/>
</dbReference>
<keyword evidence="6" id="KW-1185">Reference proteome</keyword>
<dbReference type="Pfam" id="PF01565">
    <property type="entry name" value="FAD_binding_4"/>
    <property type="match status" value="1"/>
</dbReference>
<evidence type="ECO:0000256" key="3">
    <source>
        <dbReference type="SAM" id="SignalP"/>
    </source>
</evidence>
<keyword evidence="3" id="KW-0732">Signal</keyword>
<evidence type="ECO:0000313" key="6">
    <source>
        <dbReference type="Proteomes" id="UP000266272"/>
    </source>
</evidence>
<feature type="chain" id="PRO_5017265149" evidence="3">
    <location>
        <begin position="18"/>
        <end position="584"/>
    </location>
</feature>